<sequence>MSMGSLSSSGTSASSIIHGFPDKDLRQEGQDNPGYFPARLGQSLEAGRFCIVRKLGCQYSSFWLAKDKKTNQFVALKILTPLQTSDEKKRSDELRMLQNIATAQRSHRMHEDVIMNETYQRVVNELNEVMDNDEHAESRVENGREVDESISDNLDDAMEINAEVAEEETRRSEVPEYSVTHQQLLNYRNGLRKEIEHYGMPKCYKDGQFFVYPPHPVFALHKATIQSESLSPDPLCLRPIFVWLPEHLPGRPDHFKCRCGINLTMNGYNDNPIARRVRTCTGTDYFLFTNRYICDSRRVNGRGCGTSYQGSDPHLLDQLPRWVQEAFPAYLTTCGAVDKLVVDQMKPCFSGRFGPEPFSKMLHELQMLQHSRRELMYLSAAAAYGLSGTQVPQFPAFDDPMKYSGSSPSVRYLKCIWTDYHAGVKIYHDRIQASLSGFKLAGDHTFRIMKALARLKSEPIFAALFSLVNEWEEIRKQAMGLTKGLSILPEMFEDVKTGLEEHGHQPTNIYYSDNPYAERDFHERVMNSLKENVIHIARNSALDAEQCPPFPLPSPSLVEFYSTFMHINTACESILELLEVLDATQSLVIALSTSYNVHKSLHSIQLRLSKKIFVFEILNITPGKVPPCLRSVLNSPRIIKVGHGIVQSIIRIANALNIPDLLSIATQNQTGPFLDIGQLSQLKGAVQSAYTPLSSLVSTVLKQRLVELPDISFPVGTGLHHWSQASALHVDSIWQIYLSLKQYNSVGLRLEPSQVRIGQLVTLVASRKEVAEAVITDHNGYLDVVMDDNNTTTRLKITPAYSLILITKVLVPGSIVNKHNQTVQWILSMGERLLFKHVHYGLDLQYHLDSQSILSIGPSEHLLSHVLSVPPEENEEADTSSEGDGLNESQFNENEGDEDEDHDFSDNEDDYLRADYGEDNPAPTSEELVVNSIHDAQNFLTQLPELDNPTFASRVLDDAFHFMDRLLRTLPKKHSAFKEFSHQFSETIFVRDGDDLRAVKAVLEKKEISWDYVVRAKKSWLNRHIRRYIPPPAKLEADLKLLFDSFQNIVCSSDRKNGRGRFFSKESIQISTHLLESVHCGFLSDPPSIPLYYIIGWDRDKLPIYRTIRGTNSIEGGVHMLIRRIFGSLKASPELAVALLSNWTLRRNQRVGHFNRTGKKWTNHFDIWLLDEITEHAIYLNILPSFRIPRMLATRIATSESFGIIPIPAALAKEYHITSLPARRLEGLPHHRDTPVHLLTRLSTRITNPYRYLQLIQRTVFPVIPVHTRKEFAEFKHLVVSDNIRSNSTNVPVSQAWKGVNYIKFAKIWNILVDAQDATHTDPNERLYYKLPEQLLRHHKKVLDWQASRATMLDGSNAALVQDHSALLHDPKRLAVVLPAVTLDDSKIRPDPTVDGIRGLDLQSFNPMALIQQDSAGNTYSDSQFIIAKTVARAEDDSSDPVSVVASTEPNLPRVGTQTTAGTAVNHQRGMATAQTQLTFAGVNTSKQPPSKKRRLDDRENGRSSRECAVCTYYHCIRASECSGRGGRKLCYTGVCKHEDIGGSRVRRR</sequence>
<dbReference type="PANTHER" id="PTHR47773">
    <property type="entry name" value="SI:DKEY-9I5.2-RELATED"/>
    <property type="match status" value="1"/>
</dbReference>
<dbReference type="EMBL" id="JAACJN010000152">
    <property type="protein sequence ID" value="KAF5366509.1"/>
    <property type="molecule type" value="Genomic_DNA"/>
</dbReference>
<dbReference type="Proteomes" id="UP000518752">
    <property type="component" value="Unassembled WGS sequence"/>
</dbReference>
<dbReference type="InterPro" id="IPR036397">
    <property type="entry name" value="RNaseH_sf"/>
</dbReference>
<dbReference type="InterPro" id="IPR012337">
    <property type="entry name" value="RNaseH-like_sf"/>
</dbReference>
<proteinExistence type="predicted"/>
<name>A0A8H5GKQ4_9AGAR</name>
<feature type="compositionally biased region" description="Basic and acidic residues" evidence="1">
    <location>
        <begin position="20"/>
        <end position="29"/>
    </location>
</feature>
<reference evidence="3 4" key="1">
    <citation type="journal article" date="2020" name="ISME J.">
        <title>Uncovering the hidden diversity of litter-decomposition mechanisms in mushroom-forming fungi.</title>
        <authorList>
            <person name="Floudas D."/>
            <person name="Bentzer J."/>
            <person name="Ahren D."/>
            <person name="Johansson T."/>
            <person name="Persson P."/>
            <person name="Tunlid A."/>
        </authorList>
    </citation>
    <scope>NUCLEOTIDE SEQUENCE [LARGE SCALE GENOMIC DNA]</scope>
    <source>
        <strain evidence="3 4">CBS 406.79</strain>
    </source>
</reference>
<dbReference type="Gene3D" id="3.30.200.20">
    <property type="entry name" value="Phosphorylase Kinase, domain 1"/>
    <property type="match status" value="1"/>
</dbReference>
<gene>
    <name evidence="3" type="ORF">D9757_012171</name>
</gene>
<feature type="compositionally biased region" description="Acidic residues" evidence="1">
    <location>
        <begin position="894"/>
        <end position="909"/>
    </location>
</feature>
<feature type="compositionally biased region" description="Acidic residues" evidence="1">
    <location>
        <begin position="872"/>
        <end position="881"/>
    </location>
</feature>
<evidence type="ECO:0000256" key="1">
    <source>
        <dbReference type="SAM" id="MobiDB-lite"/>
    </source>
</evidence>
<feature type="compositionally biased region" description="Polar residues" evidence="1">
    <location>
        <begin position="1480"/>
        <end position="1489"/>
    </location>
</feature>
<feature type="region of interest" description="Disordered" evidence="1">
    <location>
        <begin position="1480"/>
        <end position="1501"/>
    </location>
</feature>
<dbReference type="GO" id="GO:0003676">
    <property type="term" value="F:nucleic acid binding"/>
    <property type="evidence" value="ECO:0007669"/>
    <property type="project" value="InterPro"/>
</dbReference>
<dbReference type="Pfam" id="PF20499">
    <property type="entry name" value="DUF6729"/>
    <property type="match status" value="1"/>
</dbReference>
<organism evidence="3 4">
    <name type="scientific">Collybiopsis confluens</name>
    <dbReference type="NCBI Taxonomy" id="2823264"/>
    <lineage>
        <taxon>Eukaryota</taxon>
        <taxon>Fungi</taxon>
        <taxon>Dikarya</taxon>
        <taxon>Basidiomycota</taxon>
        <taxon>Agaricomycotina</taxon>
        <taxon>Agaricomycetes</taxon>
        <taxon>Agaricomycetidae</taxon>
        <taxon>Agaricales</taxon>
        <taxon>Marasmiineae</taxon>
        <taxon>Omphalotaceae</taxon>
        <taxon>Collybiopsis</taxon>
    </lineage>
</organism>
<accession>A0A8H5GKQ4</accession>
<protein>
    <recommendedName>
        <fullName evidence="2">DUF6729 domain-containing protein</fullName>
    </recommendedName>
</protein>
<evidence type="ECO:0000313" key="3">
    <source>
        <dbReference type="EMBL" id="KAF5366509.1"/>
    </source>
</evidence>
<evidence type="ECO:0000313" key="4">
    <source>
        <dbReference type="Proteomes" id="UP000518752"/>
    </source>
</evidence>
<evidence type="ECO:0000259" key="2">
    <source>
        <dbReference type="Pfam" id="PF20499"/>
    </source>
</evidence>
<feature type="region of interest" description="Disordered" evidence="1">
    <location>
        <begin position="1"/>
        <end position="34"/>
    </location>
</feature>
<dbReference type="PANTHER" id="PTHR47773:SF1">
    <property type="entry name" value="C2H2-TYPE DOMAIN-CONTAINING PROTEIN"/>
    <property type="match status" value="1"/>
</dbReference>
<feature type="region of interest" description="Disordered" evidence="1">
    <location>
        <begin position="870"/>
        <end position="924"/>
    </location>
</feature>
<feature type="domain" description="DUF6729" evidence="2">
    <location>
        <begin position="232"/>
        <end position="414"/>
    </location>
</feature>
<keyword evidence="4" id="KW-1185">Reference proteome</keyword>
<dbReference type="OrthoDB" id="3267843at2759"/>
<feature type="compositionally biased region" description="Low complexity" evidence="1">
    <location>
        <begin position="1"/>
        <end position="15"/>
    </location>
</feature>
<dbReference type="InterPro" id="IPR046616">
    <property type="entry name" value="DUF6729"/>
</dbReference>
<comment type="caution">
    <text evidence="3">The sequence shown here is derived from an EMBL/GenBank/DDBJ whole genome shotgun (WGS) entry which is preliminary data.</text>
</comment>
<dbReference type="SUPFAM" id="SSF53098">
    <property type="entry name" value="Ribonuclease H-like"/>
    <property type="match status" value="1"/>
</dbReference>
<dbReference type="Gene3D" id="3.30.420.10">
    <property type="entry name" value="Ribonuclease H-like superfamily/Ribonuclease H"/>
    <property type="match status" value="1"/>
</dbReference>